<evidence type="ECO:0000313" key="4">
    <source>
        <dbReference type="Proteomes" id="UP000054166"/>
    </source>
</evidence>
<keyword evidence="2" id="KW-1133">Transmembrane helix</keyword>
<proteinExistence type="predicted"/>
<evidence type="ECO:0000256" key="1">
    <source>
        <dbReference type="SAM" id="MobiDB-lite"/>
    </source>
</evidence>
<evidence type="ECO:0000256" key="2">
    <source>
        <dbReference type="SAM" id="Phobius"/>
    </source>
</evidence>
<keyword evidence="2" id="KW-0812">Transmembrane</keyword>
<feature type="compositionally biased region" description="Acidic residues" evidence="1">
    <location>
        <begin position="84"/>
        <end position="94"/>
    </location>
</feature>
<dbReference type="EMBL" id="KN833049">
    <property type="protein sequence ID" value="KIM75189.1"/>
    <property type="molecule type" value="Genomic_DNA"/>
</dbReference>
<dbReference type="HOGENOM" id="CLU_2159376_0_0_1"/>
<gene>
    <name evidence="3" type="ORF">PILCRDRAFT_681564</name>
</gene>
<organism evidence="3 4">
    <name type="scientific">Piloderma croceum (strain F 1598)</name>
    <dbReference type="NCBI Taxonomy" id="765440"/>
    <lineage>
        <taxon>Eukaryota</taxon>
        <taxon>Fungi</taxon>
        <taxon>Dikarya</taxon>
        <taxon>Basidiomycota</taxon>
        <taxon>Agaricomycotina</taxon>
        <taxon>Agaricomycetes</taxon>
        <taxon>Agaricomycetidae</taxon>
        <taxon>Atheliales</taxon>
        <taxon>Atheliaceae</taxon>
        <taxon>Piloderma</taxon>
    </lineage>
</organism>
<sequence length="111" mass="12688">MEGRGGFVGWDIFVPIVLMMLNMMVYKAKNISHRMIRIIKNGTGRRELTLLALHPPSLGCCSRECYDWKSRGCMRGEDVDEDSEELAAEAELVEEGSHDPAWRKEDSDRRS</sequence>
<keyword evidence="2" id="KW-0472">Membrane</keyword>
<dbReference type="AlphaFoldDB" id="A0A0C3F5B0"/>
<dbReference type="Proteomes" id="UP000054166">
    <property type="component" value="Unassembled WGS sequence"/>
</dbReference>
<evidence type="ECO:0000313" key="3">
    <source>
        <dbReference type="EMBL" id="KIM75189.1"/>
    </source>
</evidence>
<keyword evidence="4" id="KW-1185">Reference proteome</keyword>
<accession>A0A0C3F5B0</accession>
<protein>
    <submittedName>
        <fullName evidence="3">Uncharacterized protein</fullName>
    </submittedName>
</protein>
<reference evidence="4" key="2">
    <citation type="submission" date="2015-01" db="EMBL/GenBank/DDBJ databases">
        <title>Evolutionary Origins and Diversification of the Mycorrhizal Mutualists.</title>
        <authorList>
            <consortium name="DOE Joint Genome Institute"/>
            <consortium name="Mycorrhizal Genomics Consortium"/>
            <person name="Kohler A."/>
            <person name="Kuo A."/>
            <person name="Nagy L.G."/>
            <person name="Floudas D."/>
            <person name="Copeland A."/>
            <person name="Barry K.W."/>
            <person name="Cichocki N."/>
            <person name="Veneault-Fourrey C."/>
            <person name="LaButti K."/>
            <person name="Lindquist E.A."/>
            <person name="Lipzen A."/>
            <person name="Lundell T."/>
            <person name="Morin E."/>
            <person name="Murat C."/>
            <person name="Riley R."/>
            <person name="Ohm R."/>
            <person name="Sun H."/>
            <person name="Tunlid A."/>
            <person name="Henrissat B."/>
            <person name="Grigoriev I.V."/>
            <person name="Hibbett D.S."/>
            <person name="Martin F."/>
        </authorList>
    </citation>
    <scope>NUCLEOTIDE SEQUENCE [LARGE SCALE GENOMIC DNA]</scope>
    <source>
        <strain evidence="4">F 1598</strain>
    </source>
</reference>
<dbReference type="InParanoid" id="A0A0C3F5B0"/>
<feature type="transmembrane region" description="Helical" evidence="2">
    <location>
        <begin position="6"/>
        <end position="26"/>
    </location>
</feature>
<feature type="compositionally biased region" description="Basic and acidic residues" evidence="1">
    <location>
        <begin position="95"/>
        <end position="111"/>
    </location>
</feature>
<name>A0A0C3F5B0_PILCF</name>
<feature type="region of interest" description="Disordered" evidence="1">
    <location>
        <begin position="84"/>
        <end position="111"/>
    </location>
</feature>
<reference evidence="3 4" key="1">
    <citation type="submission" date="2014-04" db="EMBL/GenBank/DDBJ databases">
        <authorList>
            <consortium name="DOE Joint Genome Institute"/>
            <person name="Kuo A."/>
            <person name="Tarkka M."/>
            <person name="Buscot F."/>
            <person name="Kohler A."/>
            <person name="Nagy L.G."/>
            <person name="Floudas D."/>
            <person name="Copeland A."/>
            <person name="Barry K.W."/>
            <person name="Cichocki N."/>
            <person name="Veneault-Fourrey C."/>
            <person name="LaButti K."/>
            <person name="Lindquist E.A."/>
            <person name="Lipzen A."/>
            <person name="Lundell T."/>
            <person name="Morin E."/>
            <person name="Murat C."/>
            <person name="Sun H."/>
            <person name="Tunlid A."/>
            <person name="Henrissat B."/>
            <person name="Grigoriev I.V."/>
            <person name="Hibbett D.S."/>
            <person name="Martin F."/>
            <person name="Nordberg H.P."/>
            <person name="Cantor M.N."/>
            <person name="Hua S.X."/>
        </authorList>
    </citation>
    <scope>NUCLEOTIDE SEQUENCE [LARGE SCALE GENOMIC DNA]</scope>
    <source>
        <strain evidence="3 4">F 1598</strain>
    </source>
</reference>